<dbReference type="Gene3D" id="3.50.50.60">
    <property type="entry name" value="FAD/NAD(P)-binding domain"/>
    <property type="match status" value="2"/>
</dbReference>
<dbReference type="Gene3D" id="3.30.9.10">
    <property type="entry name" value="D-Amino Acid Oxidase, subunit A, domain 2"/>
    <property type="match status" value="2"/>
</dbReference>
<dbReference type="SUPFAM" id="SSF54373">
    <property type="entry name" value="FAD-linked reductases, C-terminal domain"/>
    <property type="match status" value="1"/>
</dbReference>
<dbReference type="InterPro" id="IPR006076">
    <property type="entry name" value="FAD-dep_OxRdtase"/>
</dbReference>
<dbReference type="SUPFAM" id="SSF51905">
    <property type="entry name" value="FAD/NAD(P)-binding domain"/>
    <property type="match status" value="1"/>
</dbReference>
<evidence type="ECO:0000259" key="2">
    <source>
        <dbReference type="Pfam" id="PF01266"/>
    </source>
</evidence>
<protein>
    <submittedName>
        <fullName evidence="3">Oxidoreductase, FAD-binding</fullName>
    </submittedName>
</protein>
<dbReference type="InterPro" id="IPR036188">
    <property type="entry name" value="FAD/NAD-bd_sf"/>
</dbReference>
<organism evidence="3">
    <name type="scientific">hydrothermal vent metagenome</name>
    <dbReference type="NCBI Taxonomy" id="652676"/>
    <lineage>
        <taxon>unclassified sequences</taxon>
        <taxon>metagenomes</taxon>
        <taxon>ecological metagenomes</taxon>
    </lineage>
</organism>
<dbReference type="EMBL" id="UOEG01000280">
    <property type="protein sequence ID" value="VAW04744.1"/>
    <property type="molecule type" value="Genomic_DNA"/>
</dbReference>
<dbReference type="GO" id="GO:0016491">
    <property type="term" value="F:oxidoreductase activity"/>
    <property type="evidence" value="ECO:0007669"/>
    <property type="project" value="UniProtKB-KW"/>
</dbReference>
<dbReference type="AlphaFoldDB" id="A0A3B0T7D7"/>
<proteinExistence type="predicted"/>
<name>A0A3B0T7D7_9ZZZZ</name>
<keyword evidence="1" id="KW-0560">Oxidoreductase</keyword>
<accession>A0A3B0T7D7</accession>
<gene>
    <name evidence="3" type="ORF">MNBD_ALPHA07-1901</name>
</gene>
<sequence length="343" mass="35942">MADVTVMGAGIFGLSVAWSCVLRGARVRVIDPYGVGAGASGGIVGALAPHVPENWNDKKAFQFDSLIAATGFWRGVEEASGISPGYARLGRLQPIADDRALELARSRADGAQELWRGLARWQVVEAREFDWAPVTPTGYLIHDSLSARAHPRRACAALAGAITARGSEVMTEGDMQGQVVWATGMSGLEELNAAHGGMVGSGVKGQGALLHFSAAEMPQLFADTVHVVPHADGTVAVGSTSERAYDDPASTDAQLDAVIGRAMQAVPVLRGARVMARWAGVRPRTRSRAPMLGAHPLHKGAFIANGGFKIGFGMAPGVGRVMADLVLEGIDEIPGGFRPEASY</sequence>
<dbReference type="PANTHER" id="PTHR13847">
    <property type="entry name" value="SARCOSINE DEHYDROGENASE-RELATED"/>
    <property type="match status" value="1"/>
</dbReference>
<dbReference type="Pfam" id="PF01266">
    <property type="entry name" value="DAO"/>
    <property type="match status" value="1"/>
</dbReference>
<evidence type="ECO:0000256" key="1">
    <source>
        <dbReference type="ARBA" id="ARBA00023002"/>
    </source>
</evidence>
<evidence type="ECO:0000313" key="3">
    <source>
        <dbReference type="EMBL" id="VAW04744.1"/>
    </source>
</evidence>
<reference evidence="3" key="1">
    <citation type="submission" date="2018-06" db="EMBL/GenBank/DDBJ databases">
        <authorList>
            <person name="Zhirakovskaya E."/>
        </authorList>
    </citation>
    <scope>NUCLEOTIDE SEQUENCE</scope>
</reference>
<feature type="domain" description="FAD dependent oxidoreductase" evidence="2">
    <location>
        <begin position="3"/>
        <end position="325"/>
    </location>
</feature>
<dbReference type="GO" id="GO:0005737">
    <property type="term" value="C:cytoplasm"/>
    <property type="evidence" value="ECO:0007669"/>
    <property type="project" value="TreeGrafter"/>
</dbReference>
<dbReference type="PANTHER" id="PTHR13847:SF289">
    <property type="entry name" value="GLYCINE OXIDASE"/>
    <property type="match status" value="1"/>
</dbReference>